<name>A0A6J7EIB5_9ZZZZ</name>
<dbReference type="InterPro" id="IPR050261">
    <property type="entry name" value="FrsA_esterase"/>
</dbReference>
<dbReference type="AlphaFoldDB" id="A0A6J7EIB5"/>
<dbReference type="SUPFAM" id="SSF53474">
    <property type="entry name" value="alpha/beta-Hydrolases"/>
    <property type="match status" value="1"/>
</dbReference>
<protein>
    <submittedName>
        <fullName evidence="2">Unannotated protein</fullName>
    </submittedName>
</protein>
<dbReference type="Pfam" id="PF01738">
    <property type="entry name" value="DLH"/>
    <property type="match status" value="1"/>
</dbReference>
<dbReference type="EMBL" id="CAFBLP010000036">
    <property type="protein sequence ID" value="CAB4881408.1"/>
    <property type="molecule type" value="Genomic_DNA"/>
</dbReference>
<dbReference type="PANTHER" id="PTHR22946">
    <property type="entry name" value="DIENELACTONE HYDROLASE DOMAIN-CONTAINING PROTEIN-RELATED"/>
    <property type="match status" value="1"/>
</dbReference>
<organism evidence="2">
    <name type="scientific">freshwater metagenome</name>
    <dbReference type="NCBI Taxonomy" id="449393"/>
    <lineage>
        <taxon>unclassified sequences</taxon>
        <taxon>metagenomes</taxon>
        <taxon>ecological metagenomes</taxon>
    </lineage>
</organism>
<gene>
    <name evidence="2" type="ORF">UFOPK3376_01568</name>
</gene>
<evidence type="ECO:0000313" key="2">
    <source>
        <dbReference type="EMBL" id="CAB4881408.1"/>
    </source>
</evidence>
<dbReference type="InterPro" id="IPR002925">
    <property type="entry name" value="Dienelactn_hydro"/>
</dbReference>
<dbReference type="PANTHER" id="PTHR22946:SF0">
    <property type="entry name" value="DIENELACTONE HYDROLASE DOMAIN-CONTAINING PROTEIN"/>
    <property type="match status" value="1"/>
</dbReference>
<dbReference type="Gene3D" id="3.40.50.1820">
    <property type="entry name" value="alpha/beta hydrolase"/>
    <property type="match status" value="1"/>
</dbReference>
<accession>A0A6J7EIB5</accession>
<feature type="domain" description="Dienelactone hydrolase" evidence="1">
    <location>
        <begin position="18"/>
        <end position="236"/>
    </location>
</feature>
<dbReference type="GO" id="GO:0016787">
    <property type="term" value="F:hydrolase activity"/>
    <property type="evidence" value="ECO:0007669"/>
    <property type="project" value="InterPro"/>
</dbReference>
<reference evidence="2" key="1">
    <citation type="submission" date="2020-05" db="EMBL/GenBank/DDBJ databases">
        <authorList>
            <person name="Chiriac C."/>
            <person name="Salcher M."/>
            <person name="Ghai R."/>
            <person name="Kavagutti S V."/>
        </authorList>
    </citation>
    <scope>NUCLEOTIDE SEQUENCE</scope>
</reference>
<dbReference type="InterPro" id="IPR029058">
    <property type="entry name" value="AB_hydrolase_fold"/>
</dbReference>
<evidence type="ECO:0000259" key="1">
    <source>
        <dbReference type="Pfam" id="PF01738"/>
    </source>
</evidence>
<proteinExistence type="predicted"/>
<sequence length="238" mass="24951">MATTSVINYVVDGTTMVGHLAVPDAPGPHPAVLVCHEGPGIDGHATGRADRLAALGYVAFALDYHGGGVRLPDMAAMMARLGPLMGDSDRIRALGTAGLDVLLAQPQVDPARVAAVGYCFGGTMALELARGGADLQAVIGFHSGLATTRPHDAANIRAKVLVCIGSEDPLIPAAQRTDFEAEMRSGNVDWRMNLYGGAQHSFTNPNAGDAGMPGIVYDQRTDERSWRAMLDLFAEVGM</sequence>